<accession>A0AAN8IKK6</accession>
<dbReference type="EMBL" id="WIXE01009879">
    <property type="protein sequence ID" value="KAK5978044.1"/>
    <property type="molecule type" value="Genomic_DNA"/>
</dbReference>
<keyword evidence="1" id="KW-0732">Signal</keyword>
<keyword evidence="3" id="KW-1185">Reference proteome</keyword>
<organism evidence="2 3">
    <name type="scientific">Trichostrongylus colubriformis</name>
    <name type="common">Black scour worm</name>
    <dbReference type="NCBI Taxonomy" id="6319"/>
    <lineage>
        <taxon>Eukaryota</taxon>
        <taxon>Metazoa</taxon>
        <taxon>Ecdysozoa</taxon>
        <taxon>Nematoda</taxon>
        <taxon>Chromadorea</taxon>
        <taxon>Rhabditida</taxon>
        <taxon>Rhabditina</taxon>
        <taxon>Rhabditomorpha</taxon>
        <taxon>Strongyloidea</taxon>
        <taxon>Trichostrongylidae</taxon>
        <taxon>Trichostrongylus</taxon>
    </lineage>
</organism>
<name>A0AAN8IKK6_TRICO</name>
<evidence type="ECO:0000313" key="3">
    <source>
        <dbReference type="Proteomes" id="UP001331761"/>
    </source>
</evidence>
<evidence type="ECO:0000256" key="1">
    <source>
        <dbReference type="SAM" id="SignalP"/>
    </source>
</evidence>
<dbReference type="Proteomes" id="UP001331761">
    <property type="component" value="Unassembled WGS sequence"/>
</dbReference>
<reference evidence="2 3" key="1">
    <citation type="submission" date="2019-10" db="EMBL/GenBank/DDBJ databases">
        <title>Assembly and Annotation for the nematode Trichostrongylus colubriformis.</title>
        <authorList>
            <person name="Martin J."/>
        </authorList>
    </citation>
    <scope>NUCLEOTIDE SEQUENCE [LARGE SCALE GENOMIC DNA]</scope>
    <source>
        <strain evidence="2">G859</strain>
        <tissue evidence="2">Whole worm</tissue>
    </source>
</reference>
<feature type="signal peptide" evidence="1">
    <location>
        <begin position="1"/>
        <end position="15"/>
    </location>
</feature>
<comment type="caution">
    <text evidence="2">The sequence shown here is derived from an EMBL/GenBank/DDBJ whole genome shotgun (WGS) entry which is preliminary data.</text>
</comment>
<evidence type="ECO:0000313" key="2">
    <source>
        <dbReference type="EMBL" id="KAK5978044.1"/>
    </source>
</evidence>
<dbReference type="AlphaFoldDB" id="A0AAN8IKK6"/>
<proteinExistence type="predicted"/>
<gene>
    <name evidence="2" type="ORF">GCK32_002669</name>
</gene>
<protein>
    <submittedName>
        <fullName evidence="2">Uncharacterized protein</fullName>
    </submittedName>
</protein>
<feature type="chain" id="PRO_5042995812" evidence="1">
    <location>
        <begin position="16"/>
        <end position="160"/>
    </location>
</feature>
<sequence>MKVVVLTVTVALVYSWSCTRSEFEELRFQDIPEEYFKHIILDAETGINGTDCIMSYKVEFKPGKTPLYLFNIERKSAIRRIYGAINGKNARRPDWHDSDNREFMFFLKKCNGTEIPAKAFLKKEKMTRNTETGNLPEAKGTRETILARLQQSKFHHHLQE</sequence>